<name>A0ABV8QRR4_9BACT</name>
<dbReference type="Proteomes" id="UP001595907">
    <property type="component" value="Unassembled WGS sequence"/>
</dbReference>
<sequence length="231" mass="26760">MKSLSIIFLFPLLNLFYTNKKENKESKIIGEDIFVEYRYISPSNDGVISLILKKDRTYTYLLSNHLQRFSSGGKWEIKKDTLTLNSFIQKNSLPVKVKADSIKTSSEYLRIDWVKNTAGDIVKDAEILINGDTSKSCMPTFDSDCKIKVGELMQLKVRLSNNVTSKWQNIKSSRINHIEITLDVPFALDSYIFYDKEKFILVGNKLYGTEQLKNKTRLLTRNTKYFLTKVR</sequence>
<evidence type="ECO:0000313" key="2">
    <source>
        <dbReference type="Proteomes" id="UP001595907"/>
    </source>
</evidence>
<comment type="caution">
    <text evidence="1">The sequence shown here is derived from an EMBL/GenBank/DDBJ whole genome shotgun (WGS) entry which is preliminary data.</text>
</comment>
<dbReference type="RefSeq" id="WP_379707686.1">
    <property type="nucleotide sequence ID" value="NZ_JBHSCZ010000001.1"/>
</dbReference>
<reference evidence="2" key="1">
    <citation type="journal article" date="2019" name="Int. J. Syst. Evol. Microbiol.">
        <title>The Global Catalogue of Microorganisms (GCM) 10K type strain sequencing project: providing services to taxonomists for standard genome sequencing and annotation.</title>
        <authorList>
            <consortium name="The Broad Institute Genomics Platform"/>
            <consortium name="The Broad Institute Genome Sequencing Center for Infectious Disease"/>
            <person name="Wu L."/>
            <person name="Ma J."/>
        </authorList>
    </citation>
    <scope>NUCLEOTIDE SEQUENCE [LARGE SCALE GENOMIC DNA]</scope>
    <source>
        <strain evidence="2">CECT 8289</strain>
    </source>
</reference>
<accession>A0ABV8QRR4</accession>
<dbReference type="EMBL" id="JBHSCZ010000001">
    <property type="protein sequence ID" value="MFC4262330.1"/>
    <property type="molecule type" value="Genomic_DNA"/>
</dbReference>
<proteinExistence type="predicted"/>
<keyword evidence="2" id="KW-1185">Reference proteome</keyword>
<protein>
    <submittedName>
        <fullName evidence="1">DUF5004 domain-containing protein</fullName>
    </submittedName>
</protein>
<organism evidence="1 2">
    <name type="scientific">Ferruginibacter yonginensis</name>
    <dbReference type="NCBI Taxonomy" id="1310416"/>
    <lineage>
        <taxon>Bacteria</taxon>
        <taxon>Pseudomonadati</taxon>
        <taxon>Bacteroidota</taxon>
        <taxon>Chitinophagia</taxon>
        <taxon>Chitinophagales</taxon>
        <taxon>Chitinophagaceae</taxon>
        <taxon>Ferruginibacter</taxon>
    </lineage>
</organism>
<gene>
    <name evidence="1" type="ORF">ACFOWM_05550</name>
</gene>
<evidence type="ECO:0000313" key="1">
    <source>
        <dbReference type="EMBL" id="MFC4262330.1"/>
    </source>
</evidence>